<reference evidence="1 2" key="1">
    <citation type="submission" date="2021-03" db="EMBL/GenBank/DDBJ databases">
        <authorList>
            <person name="King G.J."/>
            <person name="Bancroft I."/>
            <person name="Baten A."/>
            <person name="Bloomfield J."/>
            <person name="Borpatragohain P."/>
            <person name="He Z."/>
            <person name="Irish N."/>
            <person name="Irwin J."/>
            <person name="Liu K."/>
            <person name="Mauleon R.P."/>
            <person name="Moore J."/>
            <person name="Morris R."/>
            <person name="Ostergaard L."/>
            <person name="Wang B."/>
            <person name="Wells R."/>
        </authorList>
    </citation>
    <scope>NUCLEOTIDE SEQUENCE [LARGE SCALE GENOMIC DNA]</scope>
    <source>
        <strain evidence="1">R-o-18</strain>
        <tissue evidence="1">Leaf</tissue>
    </source>
</reference>
<sequence>IGSPGRTIVRINVPVGLRTLRQAFYGQDRSSFQVKSAQPAGLLAHSAGSVGLSCTECSGLGQFDRVRPVAGRLVGHVVGYVQKAWASHWAQDRSKKGQLWALGCKWPRLQPFGQVMPIRLASCICSCVKAWQPILYKYRPSLTIIDISFYLWHGEEFKREEAVWLWIPKAKRKELRIVVKPRSREDSISERLYGVWVDRVRNELIIAYRADKTHCNLCIESHLI</sequence>
<organism evidence="1 2">
    <name type="scientific">Brassica rapa subsp. trilocularis</name>
    <dbReference type="NCBI Taxonomy" id="1813537"/>
    <lineage>
        <taxon>Eukaryota</taxon>
        <taxon>Viridiplantae</taxon>
        <taxon>Streptophyta</taxon>
        <taxon>Embryophyta</taxon>
        <taxon>Tracheophyta</taxon>
        <taxon>Spermatophyta</taxon>
        <taxon>Magnoliopsida</taxon>
        <taxon>eudicotyledons</taxon>
        <taxon>Gunneridae</taxon>
        <taxon>Pentapetalae</taxon>
        <taxon>rosids</taxon>
        <taxon>malvids</taxon>
        <taxon>Brassicales</taxon>
        <taxon>Brassicaceae</taxon>
        <taxon>Brassiceae</taxon>
        <taxon>Brassica</taxon>
    </lineage>
</organism>
<protein>
    <submittedName>
        <fullName evidence="1">Uncharacterized protein</fullName>
    </submittedName>
</protein>
<dbReference type="Proteomes" id="UP000823674">
    <property type="component" value="Chromosome A05"/>
</dbReference>
<name>A0ABQ7MHV3_BRACM</name>
<accession>A0ABQ7MHV3</accession>
<evidence type="ECO:0000313" key="1">
    <source>
        <dbReference type="EMBL" id="KAG5398325.1"/>
    </source>
</evidence>
<keyword evidence="2" id="KW-1185">Reference proteome</keyword>
<proteinExistence type="predicted"/>
<feature type="non-terminal residue" evidence="1">
    <location>
        <position position="1"/>
    </location>
</feature>
<comment type="caution">
    <text evidence="1">The sequence shown here is derived from an EMBL/GenBank/DDBJ whole genome shotgun (WGS) entry which is preliminary data.</text>
</comment>
<gene>
    <name evidence="1" type="primary">A05p040390.1_BraROA</name>
    <name evidence="1" type="ORF">IGI04_020139</name>
</gene>
<dbReference type="EMBL" id="JADBGQ010000005">
    <property type="protein sequence ID" value="KAG5398325.1"/>
    <property type="molecule type" value="Genomic_DNA"/>
</dbReference>
<evidence type="ECO:0000313" key="2">
    <source>
        <dbReference type="Proteomes" id="UP000823674"/>
    </source>
</evidence>